<dbReference type="Pfam" id="PF10387">
    <property type="entry name" value="DUF2442"/>
    <property type="match status" value="1"/>
</dbReference>
<dbReference type="SUPFAM" id="SSF143880">
    <property type="entry name" value="NE0471 N-terminal domain-like"/>
    <property type="match status" value="1"/>
</dbReference>
<dbReference type="InterPro" id="IPR018841">
    <property type="entry name" value="DUF2442"/>
</dbReference>
<dbReference type="AlphaFoldDB" id="A0AA97ARM2"/>
<dbReference type="InterPro" id="IPR036782">
    <property type="entry name" value="NE0471-like_N"/>
</dbReference>
<reference evidence="1" key="2">
    <citation type="submission" date="2023-07" db="EMBL/GenBank/DDBJ databases">
        <authorList>
            <person name="Bai X.-H."/>
            <person name="Wang H.-H."/>
            <person name="Wang J."/>
            <person name="Ma M.-Y."/>
            <person name="Hu H.-H."/>
            <person name="Song Z.-L."/>
            <person name="Ma H.-G."/>
            <person name="Fan Y."/>
            <person name="Du C.-Y."/>
            <person name="Xu J.-C."/>
        </authorList>
    </citation>
    <scope>NUCLEOTIDE SEQUENCE</scope>
    <source>
        <strain evidence="1">CZ1</strain>
    </source>
</reference>
<sequence>MLKDIVSAQAIAPYQIHLRFEDGIEGVIDLSKIIQFSGIFSALADPAYFATVQVNPEFGTIVWENGADLDPDVLYSIVSGQPIPNYIIEPKHDRTSES</sequence>
<reference evidence="1" key="1">
    <citation type="journal article" date="2023" name="Plants (Basel)">
        <title>Genomic Analysis of Leptolyngbya boryana CZ1 Reveals Efficient Carbon Fixation Modules.</title>
        <authorList>
            <person name="Bai X."/>
            <person name="Wang H."/>
            <person name="Cheng W."/>
            <person name="Wang J."/>
            <person name="Ma M."/>
            <person name="Hu H."/>
            <person name="Song Z."/>
            <person name="Ma H."/>
            <person name="Fan Y."/>
            <person name="Du C."/>
            <person name="Xu J."/>
        </authorList>
    </citation>
    <scope>NUCLEOTIDE SEQUENCE</scope>
    <source>
        <strain evidence="1">CZ1</strain>
    </source>
</reference>
<name>A0AA97ARM2_LEPBY</name>
<proteinExistence type="predicted"/>
<gene>
    <name evidence="1" type="ORF">Q2T42_12990</name>
</gene>
<dbReference type="Gene3D" id="3.30.2020.10">
    <property type="entry name" value="NE0471-like N-terminal domain"/>
    <property type="match status" value="1"/>
</dbReference>
<accession>A0AA97ARM2</accession>
<organism evidence="1">
    <name type="scientific">Leptolyngbya boryana CZ1</name>
    <dbReference type="NCBI Taxonomy" id="3060204"/>
    <lineage>
        <taxon>Bacteria</taxon>
        <taxon>Bacillati</taxon>
        <taxon>Cyanobacteriota</taxon>
        <taxon>Cyanophyceae</taxon>
        <taxon>Leptolyngbyales</taxon>
        <taxon>Leptolyngbyaceae</taxon>
        <taxon>Leptolyngbya group</taxon>
        <taxon>Leptolyngbya</taxon>
    </lineage>
</organism>
<protein>
    <submittedName>
        <fullName evidence="1">DUF2442 domain-containing protein</fullName>
    </submittedName>
</protein>
<dbReference type="RefSeq" id="WP_316428893.1">
    <property type="nucleotide sequence ID" value="NZ_CP130144.1"/>
</dbReference>
<evidence type="ECO:0000313" key="1">
    <source>
        <dbReference type="EMBL" id="WNZ48743.1"/>
    </source>
</evidence>
<dbReference type="EMBL" id="CP130144">
    <property type="protein sequence ID" value="WNZ48743.1"/>
    <property type="molecule type" value="Genomic_DNA"/>
</dbReference>